<dbReference type="Proteomes" id="UP000316425">
    <property type="component" value="Unassembled WGS sequence"/>
</dbReference>
<organism evidence="1 2">
    <name type="scientific">Allobacillus salarius</name>
    <dbReference type="NCBI Taxonomy" id="1955272"/>
    <lineage>
        <taxon>Bacteria</taxon>
        <taxon>Bacillati</taxon>
        <taxon>Bacillota</taxon>
        <taxon>Bacilli</taxon>
        <taxon>Bacillales</taxon>
        <taxon>Bacillaceae</taxon>
        <taxon>Allobacillus</taxon>
    </lineage>
</organism>
<gene>
    <name evidence="1" type="ORF">FPQ13_04960</name>
</gene>
<dbReference type="OrthoDB" id="2974763at2"/>
<keyword evidence="2" id="KW-1185">Reference proteome</keyword>
<evidence type="ECO:0008006" key="3">
    <source>
        <dbReference type="Google" id="ProtNLM"/>
    </source>
</evidence>
<name>A0A556PPB6_9BACI</name>
<protein>
    <recommendedName>
        <fullName evidence="3">DUF4367 domain-containing protein</fullName>
    </recommendedName>
</protein>
<dbReference type="AlphaFoldDB" id="A0A556PPB6"/>
<evidence type="ECO:0000313" key="1">
    <source>
        <dbReference type="EMBL" id="TSJ66223.1"/>
    </source>
</evidence>
<dbReference type="EMBL" id="VMHE01000005">
    <property type="protein sequence ID" value="TSJ66223.1"/>
    <property type="molecule type" value="Genomic_DNA"/>
</dbReference>
<sequence>MEKSKKIFLAALVILVSFSAIWGFNEGFEASEKVTPHQNINKGNVPEVALEKLPSDFQQKIKRPKELPIELDQVVHEVASNKVGNHFSYEESWFGKNGFFLFNVLNATPEIISSEDKENKLEKTTVALSNGAKATYTQGINAEKIYWNEDGLQYLLSYTVKSKKPANKSQFIGLEKMKKIAEKLGK</sequence>
<reference evidence="1 2" key="1">
    <citation type="submission" date="2019-07" db="EMBL/GenBank/DDBJ databases">
        <title>Allobacillus sp. nov. SKP isolated from shrimp paste of Euphausiacea.</title>
        <authorList>
            <person name="Kanchanasin P."/>
            <person name="Tanasupawat S."/>
            <person name="Shi W."/>
            <person name="Wu L."/>
            <person name="Ma J."/>
        </authorList>
    </citation>
    <scope>NUCLEOTIDE SEQUENCE [LARGE SCALE GENOMIC DNA]</scope>
    <source>
        <strain evidence="1 2">SKP4-8</strain>
    </source>
</reference>
<accession>A0A556PPB6</accession>
<evidence type="ECO:0000313" key="2">
    <source>
        <dbReference type="Proteomes" id="UP000316425"/>
    </source>
</evidence>
<proteinExistence type="predicted"/>
<dbReference type="RefSeq" id="WP_144088222.1">
    <property type="nucleotide sequence ID" value="NZ_VMHE01000005.1"/>
</dbReference>
<comment type="caution">
    <text evidence="1">The sequence shown here is derived from an EMBL/GenBank/DDBJ whole genome shotgun (WGS) entry which is preliminary data.</text>
</comment>